<comment type="similarity">
    <text evidence="12">Belongs to the peptidase S1 family. CLIP subfamily.</text>
</comment>
<dbReference type="Gene3D" id="2.40.10.10">
    <property type="entry name" value="Trypsin-like serine proteases"/>
    <property type="match status" value="2"/>
</dbReference>
<dbReference type="FunFam" id="2.40.10.10:FF:000146">
    <property type="entry name" value="Serine protease 53"/>
    <property type="match status" value="1"/>
</dbReference>
<dbReference type="PANTHER" id="PTHR24256">
    <property type="entry name" value="TRYPTASE-RELATED"/>
    <property type="match status" value="1"/>
</dbReference>
<evidence type="ECO:0000256" key="5">
    <source>
        <dbReference type="ARBA" id="ARBA00022729"/>
    </source>
</evidence>
<dbReference type="InterPro" id="IPR001314">
    <property type="entry name" value="Peptidase_S1A"/>
</dbReference>
<protein>
    <recommendedName>
        <fullName evidence="15">Peptidase S1 domain-containing protein</fullName>
    </recommendedName>
</protein>
<dbReference type="AlphaFoldDB" id="A0A182MYN1"/>
<evidence type="ECO:0000256" key="8">
    <source>
        <dbReference type="ARBA" id="ARBA00022859"/>
    </source>
</evidence>
<dbReference type="InterPro" id="IPR001254">
    <property type="entry name" value="Trypsin_dom"/>
</dbReference>
<dbReference type="EnsemblMetazoa" id="ADIR000486-RA">
    <property type="protein sequence ID" value="ADIR000486-PA"/>
    <property type="gene ID" value="ADIR000486"/>
</dbReference>
<keyword evidence="9" id="KW-0865">Zymogen</keyword>
<feature type="chain" id="PRO_5008129120" description="Peptidase S1 domain-containing protein" evidence="14">
    <location>
        <begin position="22"/>
        <end position="367"/>
    </location>
</feature>
<comment type="subcellular location">
    <subcellularLocation>
        <location evidence="1">Secreted</location>
    </subcellularLocation>
</comment>
<name>A0A182MYN1_9DIPT</name>
<evidence type="ECO:0000256" key="1">
    <source>
        <dbReference type="ARBA" id="ARBA00004613"/>
    </source>
</evidence>
<dbReference type="CDD" id="cd00190">
    <property type="entry name" value="Tryp_SPc"/>
    <property type="match status" value="1"/>
</dbReference>
<dbReference type="SMART" id="SM00020">
    <property type="entry name" value="Tryp_SPc"/>
    <property type="match status" value="1"/>
</dbReference>
<dbReference type="SUPFAM" id="SSF50494">
    <property type="entry name" value="Trypsin-like serine proteases"/>
    <property type="match status" value="1"/>
</dbReference>
<dbReference type="GO" id="GO:0006508">
    <property type="term" value="P:proteolysis"/>
    <property type="evidence" value="ECO:0007669"/>
    <property type="project" value="UniProtKB-KW"/>
</dbReference>
<dbReference type="Proteomes" id="UP000075884">
    <property type="component" value="Unassembled WGS sequence"/>
</dbReference>
<evidence type="ECO:0000256" key="9">
    <source>
        <dbReference type="ARBA" id="ARBA00023145"/>
    </source>
</evidence>
<evidence type="ECO:0000313" key="16">
    <source>
        <dbReference type="EnsemblMetazoa" id="ADIR000486-PA"/>
    </source>
</evidence>
<proteinExistence type="inferred from homology"/>
<dbReference type="InterPro" id="IPR018114">
    <property type="entry name" value="TRYPSIN_HIS"/>
</dbReference>
<dbReference type="PROSITE" id="PS50240">
    <property type="entry name" value="TRYPSIN_DOM"/>
    <property type="match status" value="1"/>
</dbReference>
<evidence type="ECO:0000256" key="7">
    <source>
        <dbReference type="ARBA" id="ARBA00022825"/>
    </source>
</evidence>
<dbReference type="STRING" id="7168.A0A182MYN1"/>
<keyword evidence="4 13" id="KW-0645">Protease</keyword>
<dbReference type="InterPro" id="IPR009003">
    <property type="entry name" value="Peptidase_S1_PA"/>
</dbReference>
<keyword evidence="5 14" id="KW-0732">Signal</keyword>
<dbReference type="Pfam" id="PF00089">
    <property type="entry name" value="Trypsin"/>
    <property type="match status" value="1"/>
</dbReference>
<dbReference type="PROSITE" id="PS00135">
    <property type="entry name" value="TRYPSIN_SER"/>
    <property type="match status" value="1"/>
</dbReference>
<evidence type="ECO:0000256" key="6">
    <source>
        <dbReference type="ARBA" id="ARBA00022801"/>
    </source>
</evidence>
<evidence type="ECO:0000256" key="4">
    <source>
        <dbReference type="ARBA" id="ARBA00022670"/>
    </source>
</evidence>
<evidence type="ECO:0000256" key="2">
    <source>
        <dbReference type="ARBA" id="ARBA00022525"/>
    </source>
</evidence>
<keyword evidence="2" id="KW-0964">Secreted</keyword>
<reference evidence="16" key="2">
    <citation type="submission" date="2020-05" db="UniProtKB">
        <authorList>
            <consortium name="EnsemblMetazoa"/>
        </authorList>
    </citation>
    <scope>IDENTIFICATION</scope>
    <source>
        <strain evidence="16">WRAIR2</strain>
    </source>
</reference>
<evidence type="ECO:0000256" key="11">
    <source>
        <dbReference type="ARBA" id="ARBA00023180"/>
    </source>
</evidence>
<evidence type="ECO:0000256" key="12">
    <source>
        <dbReference type="ARBA" id="ARBA00024195"/>
    </source>
</evidence>
<keyword evidence="6 13" id="KW-0378">Hydrolase</keyword>
<dbReference type="GO" id="GO:0005576">
    <property type="term" value="C:extracellular region"/>
    <property type="evidence" value="ECO:0007669"/>
    <property type="project" value="UniProtKB-SubCell"/>
</dbReference>
<keyword evidence="17" id="KW-1185">Reference proteome</keyword>
<evidence type="ECO:0000256" key="13">
    <source>
        <dbReference type="RuleBase" id="RU363034"/>
    </source>
</evidence>
<evidence type="ECO:0000256" key="3">
    <source>
        <dbReference type="ARBA" id="ARBA00022588"/>
    </source>
</evidence>
<dbReference type="InterPro" id="IPR051487">
    <property type="entry name" value="Ser/Thr_Proteases_Immune/Dev"/>
</dbReference>
<sequence>MLLSTTFVAIIITLIAPQTVAAETEVALGAICRVDGNYGRCVHYKDNPNYIMLLLKSFRTPEEQDYLLRHLCNRRKGLTCRIGSVNAEQCGIQMQDRIVGGQIAAIDQYPWMALLQYINHRKGTKRFACGGALISQRFVLSAAHCFARLSGGVELYVNAYEARLVRLGEWDTESEVDCEDEQDDQLACAAPVQDFGYDRIIVHENYTGRHNDRSNDIALIQLDRPAEYNEYVKPICLPEPGTPKKDRLYFGTMWGAGWGRTENATGSRYKMFVPLDVYDQDSCNEAYLKRHKIPITDGQFCALGAPGKDTCSGDSGGPLMKPLQAVHYVVGVVSFGPVKCGNGIAAVYTRVDKYYDWIVTQMVEFEK</sequence>
<dbReference type="GO" id="GO:0004252">
    <property type="term" value="F:serine-type endopeptidase activity"/>
    <property type="evidence" value="ECO:0007669"/>
    <property type="project" value="InterPro"/>
</dbReference>
<keyword evidence="10" id="KW-1015">Disulfide bond</keyword>
<feature type="domain" description="Peptidase S1" evidence="15">
    <location>
        <begin position="98"/>
        <end position="363"/>
    </location>
</feature>
<evidence type="ECO:0000256" key="10">
    <source>
        <dbReference type="ARBA" id="ARBA00023157"/>
    </source>
</evidence>
<organism evidence="16 17">
    <name type="scientific">Anopheles dirus</name>
    <dbReference type="NCBI Taxonomy" id="7168"/>
    <lineage>
        <taxon>Eukaryota</taxon>
        <taxon>Metazoa</taxon>
        <taxon>Ecdysozoa</taxon>
        <taxon>Arthropoda</taxon>
        <taxon>Hexapoda</taxon>
        <taxon>Insecta</taxon>
        <taxon>Pterygota</taxon>
        <taxon>Neoptera</taxon>
        <taxon>Endopterygota</taxon>
        <taxon>Diptera</taxon>
        <taxon>Nematocera</taxon>
        <taxon>Culicoidea</taxon>
        <taxon>Culicidae</taxon>
        <taxon>Anophelinae</taxon>
        <taxon>Anopheles</taxon>
    </lineage>
</organism>
<dbReference type="VEuPathDB" id="VectorBase:ADIR000486"/>
<dbReference type="PRINTS" id="PR00722">
    <property type="entry name" value="CHYMOTRYPSIN"/>
</dbReference>
<keyword evidence="8" id="KW-0391">Immunity</keyword>
<dbReference type="GO" id="GO:0045087">
    <property type="term" value="P:innate immune response"/>
    <property type="evidence" value="ECO:0007669"/>
    <property type="project" value="UniProtKB-KW"/>
</dbReference>
<feature type="signal peptide" evidence="14">
    <location>
        <begin position="1"/>
        <end position="21"/>
    </location>
</feature>
<dbReference type="InterPro" id="IPR033116">
    <property type="entry name" value="TRYPSIN_SER"/>
</dbReference>
<keyword evidence="11" id="KW-0325">Glycoprotein</keyword>
<reference evidence="17" key="1">
    <citation type="submission" date="2013-03" db="EMBL/GenBank/DDBJ databases">
        <title>The Genome Sequence of Anopheles dirus WRAIR2.</title>
        <authorList>
            <consortium name="The Broad Institute Genomics Platform"/>
            <person name="Neafsey D.E."/>
            <person name="Walton C."/>
            <person name="Walker B."/>
            <person name="Young S.K."/>
            <person name="Zeng Q."/>
            <person name="Gargeya S."/>
            <person name="Fitzgerald M."/>
            <person name="Haas B."/>
            <person name="Abouelleil A."/>
            <person name="Allen A.W."/>
            <person name="Alvarado L."/>
            <person name="Arachchi H.M."/>
            <person name="Berlin A.M."/>
            <person name="Chapman S.B."/>
            <person name="Gainer-Dewar J."/>
            <person name="Goldberg J."/>
            <person name="Griggs A."/>
            <person name="Gujja S."/>
            <person name="Hansen M."/>
            <person name="Howarth C."/>
            <person name="Imamovic A."/>
            <person name="Ireland A."/>
            <person name="Larimer J."/>
            <person name="McCowan C."/>
            <person name="Murphy C."/>
            <person name="Pearson M."/>
            <person name="Poon T.W."/>
            <person name="Priest M."/>
            <person name="Roberts A."/>
            <person name="Saif S."/>
            <person name="Shea T."/>
            <person name="Sisk P."/>
            <person name="Sykes S."/>
            <person name="Wortman J."/>
            <person name="Nusbaum C."/>
            <person name="Birren B."/>
        </authorList>
    </citation>
    <scope>NUCLEOTIDE SEQUENCE [LARGE SCALE GENOMIC DNA]</scope>
    <source>
        <strain evidence="17">WRAIR2</strain>
    </source>
</reference>
<accession>A0A182MYN1</accession>
<dbReference type="InterPro" id="IPR043504">
    <property type="entry name" value="Peptidase_S1_PA_chymotrypsin"/>
</dbReference>
<evidence type="ECO:0000256" key="14">
    <source>
        <dbReference type="SAM" id="SignalP"/>
    </source>
</evidence>
<evidence type="ECO:0000313" key="17">
    <source>
        <dbReference type="Proteomes" id="UP000075884"/>
    </source>
</evidence>
<keyword evidence="7 13" id="KW-0720">Serine protease</keyword>
<dbReference type="PROSITE" id="PS00134">
    <property type="entry name" value="TRYPSIN_HIS"/>
    <property type="match status" value="1"/>
</dbReference>
<keyword evidence="3" id="KW-0399">Innate immunity</keyword>
<evidence type="ECO:0000259" key="15">
    <source>
        <dbReference type="PROSITE" id="PS50240"/>
    </source>
</evidence>